<gene>
    <name evidence="8" type="ORF">NCTC12360_03709</name>
</gene>
<evidence type="ECO:0000256" key="4">
    <source>
        <dbReference type="ARBA" id="ARBA00022989"/>
    </source>
</evidence>
<dbReference type="InterPro" id="IPR040177">
    <property type="entry name" value="SLC30A9"/>
</dbReference>
<evidence type="ECO:0000313" key="8">
    <source>
        <dbReference type="EMBL" id="STD85155.1"/>
    </source>
</evidence>
<feature type="transmembrane region" description="Helical" evidence="6">
    <location>
        <begin position="196"/>
        <end position="214"/>
    </location>
</feature>
<dbReference type="GO" id="GO:0016020">
    <property type="term" value="C:membrane"/>
    <property type="evidence" value="ECO:0007669"/>
    <property type="project" value="UniProtKB-SubCell"/>
</dbReference>
<accession>A0A376H8L2</accession>
<dbReference type="InterPro" id="IPR002524">
    <property type="entry name" value="Cation_efflux"/>
</dbReference>
<dbReference type="Proteomes" id="UP000254807">
    <property type="component" value="Unassembled WGS sequence"/>
</dbReference>
<evidence type="ECO:0000256" key="6">
    <source>
        <dbReference type="SAM" id="Phobius"/>
    </source>
</evidence>
<dbReference type="PANTHER" id="PTHR13414:SF9">
    <property type="entry name" value="PROTON-COUPLED ZINC ANTIPORTER SLC30A9, MITOCHONDRIAL"/>
    <property type="match status" value="1"/>
</dbReference>
<dbReference type="Pfam" id="PF01545">
    <property type="entry name" value="Cation_efflux"/>
    <property type="match status" value="1"/>
</dbReference>
<comment type="subcellular location">
    <subcellularLocation>
        <location evidence="1">Membrane</location>
        <topology evidence="1">Multi-pass membrane protein</topology>
    </subcellularLocation>
</comment>
<dbReference type="AlphaFoldDB" id="A0A376H8L2"/>
<keyword evidence="4 6" id="KW-1133">Transmembrane helix</keyword>
<evidence type="ECO:0000256" key="1">
    <source>
        <dbReference type="ARBA" id="ARBA00004141"/>
    </source>
</evidence>
<feature type="transmembrane region" description="Helical" evidence="6">
    <location>
        <begin position="111"/>
        <end position="128"/>
    </location>
</feature>
<dbReference type="RefSeq" id="WP_060813926.1">
    <property type="nucleotide sequence ID" value="NZ_JBHULA010000004.1"/>
</dbReference>
<dbReference type="Gene3D" id="1.20.1510.10">
    <property type="entry name" value="Cation efflux protein transmembrane domain"/>
    <property type="match status" value="1"/>
</dbReference>
<dbReference type="InterPro" id="IPR058533">
    <property type="entry name" value="Cation_efflux_TM"/>
</dbReference>
<keyword evidence="2" id="KW-0813">Transport</keyword>
<evidence type="ECO:0000313" key="9">
    <source>
        <dbReference type="Proteomes" id="UP000254807"/>
    </source>
</evidence>
<evidence type="ECO:0000259" key="7">
    <source>
        <dbReference type="Pfam" id="PF01545"/>
    </source>
</evidence>
<dbReference type="GO" id="GO:0008324">
    <property type="term" value="F:monoatomic cation transmembrane transporter activity"/>
    <property type="evidence" value="ECO:0007669"/>
    <property type="project" value="InterPro"/>
</dbReference>
<dbReference type="PANTHER" id="PTHR13414">
    <property type="entry name" value="HUEL-CATION TRANSPORTER"/>
    <property type="match status" value="1"/>
</dbReference>
<dbReference type="SUPFAM" id="SSF161111">
    <property type="entry name" value="Cation efflux protein transmembrane domain-like"/>
    <property type="match status" value="1"/>
</dbReference>
<keyword evidence="9" id="KW-1185">Reference proteome</keyword>
<protein>
    <submittedName>
        <fullName evidence="8">Cation diffusion facilitator family transporter</fullName>
    </submittedName>
</protein>
<feature type="domain" description="Cation efflux protein transmembrane" evidence="7">
    <location>
        <begin position="15"/>
        <end position="221"/>
    </location>
</feature>
<feature type="transmembrane region" description="Helical" evidence="6">
    <location>
        <begin position="170"/>
        <end position="189"/>
    </location>
</feature>
<feature type="transmembrane region" description="Helical" evidence="6">
    <location>
        <begin position="12"/>
        <end position="32"/>
    </location>
</feature>
<keyword evidence="5 6" id="KW-0472">Membrane</keyword>
<dbReference type="NCBIfam" id="TIGR01297">
    <property type="entry name" value="CDF"/>
    <property type="match status" value="1"/>
</dbReference>
<sequence>MKEADQEKRQARGIVLVTHIIAAVVKIIGFLFSGSAVLMNESIHSVIDCLNQGLLAIGEKRARRGRSELYQFGEGRATYFFSTVVAMTVFFGGGLLAIMEASQDLLDPTHEVVNIQLVAAILFAGFFIESSAVQSGWQEIKEQNTDKQPLIAFLKESRESEILLGFTEDLFALISVSIALVGILLTAITNNPIFDSLGGVIGGVLLVIVAGFLGKEFYSLLIGESASKSDLKKIRQVLSSREVAEVFDLRTLHLGPDELLIVAELTISPKVTSSDYEVIDQLEQEIRTELAPKKTYIYLETERQQQEQVKKPIP</sequence>
<evidence type="ECO:0000256" key="3">
    <source>
        <dbReference type="ARBA" id="ARBA00022692"/>
    </source>
</evidence>
<feature type="transmembrane region" description="Helical" evidence="6">
    <location>
        <begin position="79"/>
        <end position="99"/>
    </location>
</feature>
<dbReference type="EMBL" id="UFYW01000001">
    <property type="protein sequence ID" value="STD85155.1"/>
    <property type="molecule type" value="Genomic_DNA"/>
</dbReference>
<evidence type="ECO:0000256" key="2">
    <source>
        <dbReference type="ARBA" id="ARBA00022448"/>
    </source>
</evidence>
<dbReference type="InterPro" id="IPR027469">
    <property type="entry name" value="Cation_efflux_TMD_sf"/>
</dbReference>
<reference evidence="8 9" key="1">
    <citation type="submission" date="2018-06" db="EMBL/GenBank/DDBJ databases">
        <authorList>
            <consortium name="Pathogen Informatics"/>
            <person name="Doyle S."/>
        </authorList>
    </citation>
    <scope>NUCLEOTIDE SEQUENCE [LARGE SCALE GENOMIC DNA]</scope>
    <source>
        <strain evidence="8 9">NCTC12360</strain>
    </source>
</reference>
<dbReference type="GO" id="GO:0006829">
    <property type="term" value="P:zinc ion transport"/>
    <property type="evidence" value="ECO:0007669"/>
    <property type="project" value="InterPro"/>
</dbReference>
<name>A0A376H8L2_ENTGA</name>
<dbReference type="OrthoDB" id="9806522at2"/>
<evidence type="ECO:0000256" key="5">
    <source>
        <dbReference type="ARBA" id="ARBA00023136"/>
    </source>
</evidence>
<keyword evidence="3 6" id="KW-0812">Transmembrane</keyword>
<proteinExistence type="predicted"/>
<organism evidence="8 9">
    <name type="scientific">Enterococcus gallinarum</name>
    <dbReference type="NCBI Taxonomy" id="1353"/>
    <lineage>
        <taxon>Bacteria</taxon>
        <taxon>Bacillati</taxon>
        <taxon>Bacillota</taxon>
        <taxon>Bacilli</taxon>
        <taxon>Lactobacillales</taxon>
        <taxon>Enterococcaceae</taxon>
        <taxon>Enterococcus</taxon>
    </lineage>
</organism>